<feature type="region of interest" description="Disordered" evidence="1">
    <location>
        <begin position="1"/>
        <end position="59"/>
    </location>
</feature>
<organism evidence="2">
    <name type="scientific">Cryptomonas curvata</name>
    <dbReference type="NCBI Taxonomy" id="233186"/>
    <lineage>
        <taxon>Eukaryota</taxon>
        <taxon>Cryptophyceae</taxon>
        <taxon>Cryptomonadales</taxon>
        <taxon>Cryptomonadaceae</taxon>
        <taxon>Cryptomonas</taxon>
    </lineage>
</organism>
<feature type="region of interest" description="Disordered" evidence="1">
    <location>
        <begin position="184"/>
        <end position="208"/>
    </location>
</feature>
<gene>
    <name evidence="2" type="ORF">CCUR1050_LOCUS13018</name>
</gene>
<evidence type="ECO:0000256" key="1">
    <source>
        <dbReference type="SAM" id="MobiDB-lite"/>
    </source>
</evidence>
<dbReference type="AlphaFoldDB" id="A0A7S0M9U5"/>
<protein>
    <submittedName>
        <fullName evidence="2">Uncharacterized protein</fullName>
    </submittedName>
</protein>
<sequence>MIHYVGGEEDEDEWINMNSTRLRPPQDPKVASLSSPVGAKKQRSSARSSNKGRALPVVVENTAGQDAAVQRPMRRSRMLSDDARLALALQEEELRASRSRFGGGESIGSGGGSRGVHASSSQAHKRISTTGADIQPHAKPLSTNSSALLDFHVKAASASAELGLKPKIRKLTNDTCVEKVTVIRPPPRAPAQKQSLNSSSTTSRRNLANSGKVPAGCVCIFLEPDESVPLEMTLPSLRLNQITTTEDATVLQIRRQILDEICPGLTAAEIEIRTPSGMRVGPEHSIQFVRTVMWPKSMGDFVLKYSRRSNDRLL</sequence>
<feature type="region of interest" description="Disordered" evidence="1">
    <location>
        <begin position="99"/>
        <end position="139"/>
    </location>
</feature>
<feature type="compositionally biased region" description="Gly residues" evidence="1">
    <location>
        <begin position="101"/>
        <end position="114"/>
    </location>
</feature>
<accession>A0A7S0M9U5</accession>
<reference evidence="2" key="1">
    <citation type="submission" date="2021-01" db="EMBL/GenBank/DDBJ databases">
        <authorList>
            <person name="Corre E."/>
            <person name="Pelletier E."/>
            <person name="Niang G."/>
            <person name="Scheremetjew M."/>
            <person name="Finn R."/>
            <person name="Kale V."/>
            <person name="Holt S."/>
            <person name="Cochrane G."/>
            <person name="Meng A."/>
            <person name="Brown T."/>
            <person name="Cohen L."/>
        </authorList>
    </citation>
    <scope>NUCLEOTIDE SEQUENCE</scope>
    <source>
        <strain evidence="2">CCAP979/52</strain>
    </source>
</reference>
<evidence type="ECO:0000313" key="2">
    <source>
        <dbReference type="EMBL" id="CAD8635337.1"/>
    </source>
</evidence>
<dbReference type="EMBL" id="HBEZ01023503">
    <property type="protein sequence ID" value="CAD8635337.1"/>
    <property type="molecule type" value="Transcribed_RNA"/>
</dbReference>
<name>A0A7S0M9U5_9CRYP</name>
<feature type="compositionally biased region" description="Low complexity" evidence="1">
    <location>
        <begin position="195"/>
        <end position="207"/>
    </location>
</feature>
<proteinExistence type="predicted"/>